<evidence type="ECO:0000256" key="1">
    <source>
        <dbReference type="ARBA" id="ARBA00022801"/>
    </source>
</evidence>
<accession>I7A2P2</accession>
<dbReference type="PROSITE" id="PS00659">
    <property type="entry name" value="GLYCOSYL_HYDROL_F5"/>
    <property type="match status" value="1"/>
</dbReference>
<keyword evidence="5" id="KW-1185">Reference proteome</keyword>
<feature type="signal peptide" evidence="3">
    <location>
        <begin position="1"/>
        <end position="19"/>
    </location>
</feature>
<dbReference type="HOGENOM" id="CLU_016646_0_0_10"/>
<evidence type="ECO:0000313" key="4">
    <source>
        <dbReference type="EMBL" id="AFN74201.1"/>
    </source>
</evidence>
<dbReference type="OrthoDB" id="9809937at2"/>
<dbReference type="InterPro" id="IPR045053">
    <property type="entry name" value="MAN-like"/>
</dbReference>
<dbReference type="InterPro" id="IPR018087">
    <property type="entry name" value="Glyco_hydro_5_CS"/>
</dbReference>
<protein>
    <submittedName>
        <fullName evidence="4">Glycosyl hydrolase family 5</fullName>
    </submittedName>
</protein>
<reference evidence="4 5" key="1">
    <citation type="journal article" date="2013" name="PLoS ONE">
        <title>Genomic analysis of Melioribacter roseus, facultatively anaerobic organotrophic bacterium representing a novel deep lineage within Bacteriodetes/Chlorobi group.</title>
        <authorList>
            <person name="Kadnikov V.V."/>
            <person name="Mardanov A.V."/>
            <person name="Podosokorskaya O.A."/>
            <person name="Gavrilov S.N."/>
            <person name="Kublanov I.V."/>
            <person name="Beletsky A.V."/>
            <person name="Bonch-Osmolovskaya E.A."/>
            <person name="Ravin N.V."/>
        </authorList>
    </citation>
    <scope>NUCLEOTIDE SEQUENCE [LARGE SCALE GENOMIC DNA]</scope>
    <source>
        <strain evidence="5">JCM 17771 / P3M-2</strain>
    </source>
</reference>
<dbReference type="PATRIC" id="fig|1191523.3.peg.1014"/>
<dbReference type="GO" id="GO:0004553">
    <property type="term" value="F:hydrolase activity, hydrolyzing O-glycosyl compounds"/>
    <property type="evidence" value="ECO:0007669"/>
    <property type="project" value="InterPro"/>
</dbReference>
<dbReference type="STRING" id="1191523.MROS_0960"/>
<gene>
    <name evidence="4" type="ordered locus">MROS_0960</name>
</gene>
<sequence>MKKYILVLLLLTGAFNSHYSQDGGVYVDDKGALRWNDSRSEVRLFGVNYTAPFAFSYKALKDLGLDIKSAIDLDVKHLVRLGVKAYRIHMWDREISDREGNLLENEHMELFDYLLMKLKENGIKIILTPIAWWGTRWPMPDVETPGFSQVYSKVELLTNPNARAAQRNYLKQVINHINRYTGISYKDEPSIIAVEIVNEPHHPDDPEVVTQYIDEMYHVLRSEGFAKPIFYNISETWSDLQAQAVCNSKAEGVSFQWYPTGLVHNKMLKGNYLFNVDEYKIPSESIEGFDRKAKMVYEFDAADIGYSYMYLAMARSFREAGMQFAAVFSYDPAQIAWSNTEYQTHFINLLYTPNKAIGMMIAARAFELLPHKKSFGRYPANNKFGVFLIDRKADLALMNCDTAFYYSNSTDIYPASQEKLKHIAGVGKSPLVDYEGTGAYFLDKIDSGLWKLGVYPDAVWIKDPFEQTSLNREAARLYFKKHEIKFNASLFGEKIKLYSYDGNYKLPDSAQSFVVEPGVYLLSDNSITKEMLSAHLSGADNFLGGLFLPEHGKGKVDVYNRTESVLNAANAPDFIFTVASEKKIIDADLYARRLWWRGFQKFELEKISAYEYRLSKKDNLFRPGLIEYCVVITTDDGKSVFPGGGALTPEDWDFDPANIWRLDITDTNISVLFDPLRDRKDLVFPHFSRDMRYSLDYKTGVSFTSLNINVTYTDNPSDGFGFQNGIEQYTNDSIDYEYMTLYGSAGDATGDTIKVNLLTNDGAVYSKEIVLTLEKNEYKIPLSEFKLSEALLLPNSYPRFLPRKRKSINTSKSLKENLKNLAFLQVVNEPGSAGVRQFSIGKILLTK</sequence>
<evidence type="ECO:0000313" key="5">
    <source>
        <dbReference type="Proteomes" id="UP000009011"/>
    </source>
</evidence>
<keyword evidence="3" id="KW-0732">Signal</keyword>
<dbReference type="RefSeq" id="WP_014855637.1">
    <property type="nucleotide sequence ID" value="NC_018178.1"/>
</dbReference>
<dbReference type="SUPFAM" id="SSF51445">
    <property type="entry name" value="(Trans)glycosidases"/>
    <property type="match status" value="1"/>
</dbReference>
<dbReference type="GO" id="GO:0005975">
    <property type="term" value="P:carbohydrate metabolic process"/>
    <property type="evidence" value="ECO:0007669"/>
    <property type="project" value="InterPro"/>
</dbReference>
<organism evidence="4 5">
    <name type="scientific">Melioribacter roseus (strain DSM 23840 / JCM 17771 / VKM B-2668 / P3M-2)</name>
    <dbReference type="NCBI Taxonomy" id="1191523"/>
    <lineage>
        <taxon>Bacteria</taxon>
        <taxon>Pseudomonadati</taxon>
        <taxon>Ignavibacteriota</taxon>
        <taxon>Ignavibacteria</taxon>
        <taxon>Ignavibacteriales</taxon>
        <taxon>Melioribacteraceae</taxon>
        <taxon>Melioribacter</taxon>
    </lineage>
</organism>
<dbReference type="KEGG" id="mro:MROS_0960"/>
<keyword evidence="1 4" id="KW-0378">Hydrolase</keyword>
<feature type="chain" id="PRO_5003707594" evidence="3">
    <location>
        <begin position="20"/>
        <end position="847"/>
    </location>
</feature>
<dbReference type="eggNOG" id="COG3934">
    <property type="taxonomic scope" value="Bacteria"/>
</dbReference>
<evidence type="ECO:0000256" key="3">
    <source>
        <dbReference type="SAM" id="SignalP"/>
    </source>
</evidence>
<dbReference type="EMBL" id="CP003557">
    <property type="protein sequence ID" value="AFN74201.1"/>
    <property type="molecule type" value="Genomic_DNA"/>
</dbReference>
<dbReference type="PANTHER" id="PTHR31451">
    <property type="match status" value="1"/>
</dbReference>
<keyword evidence="2" id="KW-0326">Glycosidase</keyword>
<dbReference type="Gene3D" id="3.20.20.80">
    <property type="entry name" value="Glycosidases"/>
    <property type="match status" value="1"/>
</dbReference>
<dbReference type="AlphaFoldDB" id="I7A2P2"/>
<evidence type="ECO:0000256" key="2">
    <source>
        <dbReference type="ARBA" id="ARBA00023295"/>
    </source>
</evidence>
<dbReference type="Proteomes" id="UP000009011">
    <property type="component" value="Chromosome"/>
</dbReference>
<dbReference type="InterPro" id="IPR017853">
    <property type="entry name" value="GH"/>
</dbReference>
<proteinExistence type="predicted"/>
<name>I7A2P2_MELRP</name>